<reference evidence="3 4" key="1">
    <citation type="submission" date="2020-01" db="EMBL/GenBank/DDBJ databases">
        <title>Identification and distribution of gene clusters putatively required for synthesis of sphingolipid metabolism inhibitors in phylogenetically diverse species of the filamentous fungus Fusarium.</title>
        <authorList>
            <person name="Kim H.-S."/>
            <person name="Busman M."/>
            <person name="Brown D.W."/>
            <person name="Divon H."/>
            <person name="Uhlig S."/>
            <person name="Proctor R.H."/>
        </authorList>
    </citation>
    <scope>NUCLEOTIDE SEQUENCE [LARGE SCALE GENOMIC DNA]</scope>
    <source>
        <strain evidence="3 4">NRRL 20459</strain>
    </source>
</reference>
<sequence>MVAGYQRLNEKKSQPNPNIVFIKPLEGPDKKIAQDFLERIAAQCRPIMREHHLYVTSLEEYEPNREFVGRNFNAGEVVQLVLKSPSTGRWLPFNYVQMVMMHELAHCKQMNHSRAFWAVRNSYASQMHELWSKNYTGDGLWGRGANLATGAWEKNTVLADDVLPEHLCGGTYRSRRKRKAKPQLSYQEKKERRILKKFGKNGVTLGADEETKVKLESGRKIQAKPRVAGSMRGRELRAAAALARFEKQKAEPEPIKDDDETESGSESEYEDEVGGDFKDAVDVDGKRLVDGQGRGMVKVCEDEDASDPAASDETRELQDMIRGIKRESPEPQVLRTIRGANTQKSNSRTAGSSTKMSVTKINPEPTNDPQGIEEPTRLVVPNDQDVSNKKSTAAENHDTSSSRPKAETTSESEGIETTPSGTCSMCSYANPGLALRCAMCANVLDPSSTAGSWQCLSDSSRASGTQAQLSLPPNPFSIFHAHPDIPLVRHDQHPERPSKHPTGCEHRHSSSIGYAAPYHPDKYSLHAAHPSAAKHNEVLRARAVTAVDHSVLVDVKCLDPGQYVLVVSGLTSAARMGGGRGDRGDLISGHLMDNIYTYAAVLSRNILLHDESIAQLGICGGMPGSIDRCQDALATRTGEIGTAVFIVTAAEDGANITVSKKRWMECVQAARAECPAGSLEATCRGGAWMGDVKFTLERPGSGDL</sequence>
<dbReference type="Proteomes" id="UP000554235">
    <property type="component" value="Unassembled WGS sequence"/>
</dbReference>
<dbReference type="Gene3D" id="3.30.2010.10">
    <property type="entry name" value="Metalloproteases ('zincins'), catalytic domain"/>
    <property type="match status" value="1"/>
</dbReference>
<dbReference type="InterPro" id="IPR053136">
    <property type="entry name" value="UTP_pyrophosphatase-like"/>
</dbReference>
<evidence type="ECO:0000256" key="1">
    <source>
        <dbReference type="SAM" id="MobiDB-lite"/>
    </source>
</evidence>
<dbReference type="Pfam" id="PF08325">
    <property type="entry name" value="WLM"/>
    <property type="match status" value="1"/>
</dbReference>
<dbReference type="AlphaFoldDB" id="A0A8H4KYX9"/>
<proteinExistence type="predicted"/>
<dbReference type="PANTHER" id="PTHR30399">
    <property type="entry name" value="UNCHARACTERIZED PROTEIN YGJP"/>
    <property type="match status" value="1"/>
</dbReference>
<gene>
    <name evidence="3" type="ORF">FALBO_14607</name>
</gene>
<dbReference type="InterPro" id="IPR013536">
    <property type="entry name" value="WLM_dom"/>
</dbReference>
<feature type="region of interest" description="Disordered" evidence="1">
    <location>
        <begin position="244"/>
        <end position="277"/>
    </location>
</feature>
<protein>
    <submittedName>
        <fullName evidence="3">DNA damage response wss1</fullName>
    </submittedName>
</protein>
<comment type="caution">
    <text evidence="3">The sequence shown here is derived from an EMBL/GenBank/DDBJ whole genome shotgun (WGS) entry which is preliminary data.</text>
</comment>
<name>A0A8H4KYX9_9HYPO</name>
<dbReference type="OrthoDB" id="447842at2759"/>
<evidence type="ECO:0000259" key="2">
    <source>
        <dbReference type="PROSITE" id="PS51397"/>
    </source>
</evidence>
<feature type="compositionally biased region" description="Low complexity" evidence="1">
    <location>
        <begin position="409"/>
        <end position="422"/>
    </location>
</feature>
<feature type="compositionally biased region" description="Basic and acidic residues" evidence="1">
    <location>
        <begin position="395"/>
        <end position="408"/>
    </location>
</feature>
<evidence type="ECO:0000313" key="3">
    <source>
        <dbReference type="EMBL" id="KAF4458652.1"/>
    </source>
</evidence>
<feature type="domain" description="WLM" evidence="2">
    <location>
        <begin position="10"/>
        <end position="246"/>
    </location>
</feature>
<dbReference type="EMBL" id="JAADYS010002395">
    <property type="protein sequence ID" value="KAF4458652.1"/>
    <property type="molecule type" value="Genomic_DNA"/>
</dbReference>
<keyword evidence="4" id="KW-1185">Reference proteome</keyword>
<dbReference type="PANTHER" id="PTHR30399:SF1">
    <property type="entry name" value="UTP PYROPHOSPHATASE"/>
    <property type="match status" value="1"/>
</dbReference>
<feature type="region of interest" description="Disordered" evidence="1">
    <location>
        <begin position="323"/>
        <end position="423"/>
    </location>
</feature>
<feature type="compositionally biased region" description="Polar residues" evidence="1">
    <location>
        <begin position="339"/>
        <end position="369"/>
    </location>
</feature>
<accession>A0A8H4KYX9</accession>
<dbReference type="PROSITE" id="PS51397">
    <property type="entry name" value="WLM"/>
    <property type="match status" value="1"/>
</dbReference>
<evidence type="ECO:0000313" key="4">
    <source>
        <dbReference type="Proteomes" id="UP000554235"/>
    </source>
</evidence>
<feature type="compositionally biased region" description="Acidic residues" evidence="1">
    <location>
        <begin position="256"/>
        <end position="274"/>
    </location>
</feature>
<organism evidence="3 4">
    <name type="scientific">Fusarium albosuccineum</name>
    <dbReference type="NCBI Taxonomy" id="1237068"/>
    <lineage>
        <taxon>Eukaryota</taxon>
        <taxon>Fungi</taxon>
        <taxon>Dikarya</taxon>
        <taxon>Ascomycota</taxon>
        <taxon>Pezizomycotina</taxon>
        <taxon>Sordariomycetes</taxon>
        <taxon>Hypocreomycetidae</taxon>
        <taxon>Hypocreales</taxon>
        <taxon>Nectriaceae</taxon>
        <taxon>Fusarium</taxon>
        <taxon>Fusarium decemcellulare species complex</taxon>
    </lineage>
</organism>
<feature type="compositionally biased region" description="Basic and acidic residues" evidence="1">
    <location>
        <begin position="244"/>
        <end position="255"/>
    </location>
</feature>